<evidence type="ECO:0000259" key="4">
    <source>
        <dbReference type="PROSITE" id="PS51000"/>
    </source>
</evidence>
<dbReference type="InterPro" id="IPR050313">
    <property type="entry name" value="Carb_Metab_HTH_regulators"/>
</dbReference>
<sequence>MLTEERHQHILATLKRQGVVKLKDLMTELNASESTIRRDLADLEDAGLLERIYGGAKRSQSLAAEPSVSEKATQQLPAKQLIAQAASQLVQSGDMIFLDAGTTTAELIPHLAEKDVTVITTGVDNASVLADYNVKVLMLGGLIKPATKAAIGAITTKMLASFRFNWAFLGTNGIHPDFGHTTPDPEEAIVKQLAIQQADHSIILADASKFNRVSFAKFAPLDTVTVFTDHKPHTPAFDACANIKEVPF</sequence>
<dbReference type="SMART" id="SM01134">
    <property type="entry name" value="DeoRC"/>
    <property type="match status" value="1"/>
</dbReference>
<dbReference type="PRINTS" id="PR00037">
    <property type="entry name" value="HTHLACR"/>
</dbReference>
<dbReference type="PANTHER" id="PTHR30363">
    <property type="entry name" value="HTH-TYPE TRANSCRIPTIONAL REGULATOR SRLR-RELATED"/>
    <property type="match status" value="1"/>
</dbReference>
<evidence type="ECO:0000313" key="5">
    <source>
        <dbReference type="EMBL" id="KRO18311.1"/>
    </source>
</evidence>
<dbReference type="EMBL" id="JQCE01000005">
    <property type="protein sequence ID" value="KRO18311.1"/>
    <property type="molecule type" value="Genomic_DNA"/>
</dbReference>
<proteinExistence type="predicted"/>
<accession>A0A0R2MXP2</accession>
<dbReference type="InterPro" id="IPR001034">
    <property type="entry name" value="DeoR_HTH"/>
</dbReference>
<dbReference type="STRING" id="1293598.IV56_GL001443"/>
<keyword evidence="3" id="KW-0804">Transcription</keyword>
<dbReference type="InterPro" id="IPR036388">
    <property type="entry name" value="WH-like_DNA-bd_sf"/>
</dbReference>
<dbReference type="SMART" id="SM00420">
    <property type="entry name" value="HTH_DEOR"/>
    <property type="match status" value="1"/>
</dbReference>
<feature type="domain" description="HTH deoR-type" evidence="4">
    <location>
        <begin position="3"/>
        <end position="58"/>
    </location>
</feature>
<dbReference type="GO" id="GO:0003700">
    <property type="term" value="F:DNA-binding transcription factor activity"/>
    <property type="evidence" value="ECO:0007669"/>
    <property type="project" value="InterPro"/>
</dbReference>
<dbReference type="PROSITE" id="PS51000">
    <property type="entry name" value="HTH_DEOR_2"/>
    <property type="match status" value="1"/>
</dbReference>
<dbReference type="InterPro" id="IPR018356">
    <property type="entry name" value="Tscrpt_reg_HTH_DeoR_CS"/>
</dbReference>
<dbReference type="Pfam" id="PF08220">
    <property type="entry name" value="HTH_DeoR"/>
    <property type="match status" value="1"/>
</dbReference>
<dbReference type="Gene3D" id="3.40.50.1360">
    <property type="match status" value="1"/>
</dbReference>
<name>A0A0R2MXP2_9LACO</name>
<keyword evidence="2" id="KW-0238">DNA-binding</keyword>
<dbReference type="GO" id="GO:0003677">
    <property type="term" value="F:DNA binding"/>
    <property type="evidence" value="ECO:0007669"/>
    <property type="project" value="UniProtKB-KW"/>
</dbReference>
<dbReference type="InterPro" id="IPR014036">
    <property type="entry name" value="DeoR-like_C"/>
</dbReference>
<gene>
    <name evidence="5" type="ORF">IV56_GL001443</name>
</gene>
<dbReference type="Proteomes" id="UP000050969">
    <property type="component" value="Unassembled WGS sequence"/>
</dbReference>
<dbReference type="OrthoDB" id="9797223at2"/>
<dbReference type="SUPFAM" id="SSF100950">
    <property type="entry name" value="NagB/RpiA/CoA transferase-like"/>
    <property type="match status" value="1"/>
</dbReference>
<dbReference type="SUPFAM" id="SSF46785">
    <property type="entry name" value="Winged helix' DNA-binding domain"/>
    <property type="match status" value="1"/>
</dbReference>
<dbReference type="InterPro" id="IPR036390">
    <property type="entry name" value="WH_DNA-bd_sf"/>
</dbReference>
<reference evidence="5 6" key="1">
    <citation type="journal article" date="2015" name="Genome Announc.">
        <title>Expanding the biotechnology potential of lactobacilli through comparative genomics of 213 strains and associated genera.</title>
        <authorList>
            <person name="Sun Z."/>
            <person name="Harris H.M."/>
            <person name="McCann A."/>
            <person name="Guo C."/>
            <person name="Argimon S."/>
            <person name="Zhang W."/>
            <person name="Yang X."/>
            <person name="Jeffery I.B."/>
            <person name="Cooney J.C."/>
            <person name="Kagawa T.F."/>
            <person name="Liu W."/>
            <person name="Song Y."/>
            <person name="Salvetti E."/>
            <person name="Wrobel A."/>
            <person name="Rasinkangas P."/>
            <person name="Parkhill J."/>
            <person name="Rea M.C."/>
            <person name="O'Sullivan O."/>
            <person name="Ritari J."/>
            <person name="Douillard F.P."/>
            <person name="Paul Ross R."/>
            <person name="Yang R."/>
            <person name="Briner A.E."/>
            <person name="Felis G.E."/>
            <person name="de Vos W.M."/>
            <person name="Barrangou R."/>
            <person name="Klaenhammer T.R."/>
            <person name="Caufield P.W."/>
            <person name="Cui Y."/>
            <person name="Zhang H."/>
            <person name="O'Toole P.W."/>
        </authorList>
    </citation>
    <scope>NUCLEOTIDE SEQUENCE [LARGE SCALE GENOMIC DNA]</scope>
    <source>
        <strain evidence="5 6">DSM 24301</strain>
    </source>
</reference>
<keyword evidence="1" id="KW-0805">Transcription regulation</keyword>
<dbReference type="PANTHER" id="PTHR30363:SF56">
    <property type="entry name" value="TRANSCRIPTIONAL REGULATOR, DEOR FAMILY"/>
    <property type="match status" value="1"/>
</dbReference>
<dbReference type="PROSITE" id="PS00894">
    <property type="entry name" value="HTH_DEOR_1"/>
    <property type="match status" value="1"/>
</dbReference>
<evidence type="ECO:0000256" key="1">
    <source>
        <dbReference type="ARBA" id="ARBA00023015"/>
    </source>
</evidence>
<protein>
    <submittedName>
        <fullName evidence="5">Lactose transport regulator</fullName>
    </submittedName>
</protein>
<organism evidence="5 6">
    <name type="scientific">Lacticaseibacillus saniviri JCM 17471 = DSM 24301</name>
    <dbReference type="NCBI Taxonomy" id="1293598"/>
    <lineage>
        <taxon>Bacteria</taxon>
        <taxon>Bacillati</taxon>
        <taxon>Bacillota</taxon>
        <taxon>Bacilli</taxon>
        <taxon>Lactobacillales</taxon>
        <taxon>Lactobacillaceae</taxon>
        <taxon>Lacticaseibacillus</taxon>
    </lineage>
</organism>
<evidence type="ECO:0000313" key="6">
    <source>
        <dbReference type="Proteomes" id="UP000050969"/>
    </source>
</evidence>
<dbReference type="Pfam" id="PF00455">
    <property type="entry name" value="DeoRC"/>
    <property type="match status" value="1"/>
</dbReference>
<dbReference type="RefSeq" id="WP_054776478.1">
    <property type="nucleotide sequence ID" value="NZ_BBBX01000001.1"/>
</dbReference>
<dbReference type="InterPro" id="IPR037171">
    <property type="entry name" value="NagB/RpiA_transferase-like"/>
</dbReference>
<dbReference type="PATRIC" id="fig|1293598.4.peg.1508"/>
<comment type="caution">
    <text evidence="5">The sequence shown here is derived from an EMBL/GenBank/DDBJ whole genome shotgun (WGS) entry which is preliminary data.</text>
</comment>
<keyword evidence="6" id="KW-1185">Reference proteome</keyword>
<dbReference type="Gene3D" id="1.10.10.10">
    <property type="entry name" value="Winged helix-like DNA-binding domain superfamily/Winged helix DNA-binding domain"/>
    <property type="match status" value="1"/>
</dbReference>
<dbReference type="AlphaFoldDB" id="A0A0R2MXP2"/>
<evidence type="ECO:0000256" key="3">
    <source>
        <dbReference type="ARBA" id="ARBA00023163"/>
    </source>
</evidence>
<evidence type="ECO:0000256" key="2">
    <source>
        <dbReference type="ARBA" id="ARBA00023125"/>
    </source>
</evidence>